<feature type="compositionally biased region" description="Basic and acidic residues" evidence="1">
    <location>
        <begin position="101"/>
        <end position="110"/>
    </location>
</feature>
<feature type="compositionally biased region" description="Polar residues" evidence="1">
    <location>
        <begin position="195"/>
        <end position="207"/>
    </location>
</feature>
<dbReference type="InterPro" id="IPR051291">
    <property type="entry name" value="CIMAP"/>
</dbReference>
<dbReference type="PANTHER" id="PTHR21580:SF28">
    <property type="entry name" value="BOREALIN N-TERMINAL DOMAIN-CONTAINING PROTEIN-RELATED"/>
    <property type="match status" value="1"/>
</dbReference>
<feature type="region of interest" description="Disordered" evidence="1">
    <location>
        <begin position="69"/>
        <end position="110"/>
    </location>
</feature>
<dbReference type="PANTHER" id="PTHR21580">
    <property type="entry name" value="SHIPPO-1-RELATED"/>
    <property type="match status" value="1"/>
</dbReference>
<comment type="caution">
    <text evidence="2">The sequence shown here is derived from an EMBL/GenBank/DDBJ whole genome shotgun (WGS) entry which is preliminary data.</text>
</comment>
<sequence length="468" mass="51103">MASLCALSELAGHWEEPPQAAGFLSSSQRGTVDLPCTTGPAYYGRREPAYRVALGDASFRSGLSRLEGLKTTAEGPGPGSYDTPRPQRRSLPLRSAARTRSLRERTHRQEETALAAADLCACGRKAGQGHGAITASLAVPKSPGKHVVPPKRMKSLLGNETVAFRDKADEVFMWIGSNSQEVPSPRRRFPGKVSGRTSAFASGTERQTSPRERQGTPSPGDYATVGFAEKLASRLCGPGSKVPFDSSQDSGRGLRGSQHIARKSASPGPGSYESNLQNSTSIRSPSPEFYRAKRFGDRVSCSTPGPGDYEEAAHSAWLDEVATQAPLSVGSTPPPFGSRQERFCAISTTPDAPREVEVIPPDPLRRLDVMTRRALRRAYEGVVRRGSPSPCDYDPVMPWELPMWRMQPYDEVFGSTESRLRPVSLETSATRTVTLPWHMFQSPGVTMKMLHVVEGLSNWRREMGFHTF</sequence>
<feature type="region of interest" description="Disordered" evidence="1">
    <location>
        <begin position="238"/>
        <end position="286"/>
    </location>
</feature>
<dbReference type="Proteomes" id="UP000186817">
    <property type="component" value="Unassembled WGS sequence"/>
</dbReference>
<feature type="compositionally biased region" description="Polar residues" evidence="1">
    <location>
        <begin position="272"/>
        <end position="284"/>
    </location>
</feature>
<feature type="region of interest" description="Disordered" evidence="1">
    <location>
        <begin position="180"/>
        <end position="223"/>
    </location>
</feature>
<evidence type="ECO:0000313" key="2">
    <source>
        <dbReference type="EMBL" id="OLP86295.1"/>
    </source>
</evidence>
<dbReference type="AlphaFoldDB" id="A0A1Q9CTT2"/>
<protein>
    <submittedName>
        <fullName evidence="2">Uncharacterized protein</fullName>
    </submittedName>
</protein>
<proteinExistence type="predicted"/>
<dbReference type="OrthoDB" id="414631at2759"/>
<dbReference type="InterPro" id="IPR010736">
    <property type="entry name" value="SHIPPO-rpt"/>
</dbReference>
<accession>A0A1Q9CTT2</accession>
<name>A0A1Q9CTT2_SYMMI</name>
<organism evidence="2 3">
    <name type="scientific">Symbiodinium microadriaticum</name>
    <name type="common">Dinoflagellate</name>
    <name type="synonym">Zooxanthella microadriatica</name>
    <dbReference type="NCBI Taxonomy" id="2951"/>
    <lineage>
        <taxon>Eukaryota</taxon>
        <taxon>Sar</taxon>
        <taxon>Alveolata</taxon>
        <taxon>Dinophyceae</taxon>
        <taxon>Suessiales</taxon>
        <taxon>Symbiodiniaceae</taxon>
        <taxon>Symbiodinium</taxon>
    </lineage>
</organism>
<reference evidence="2 3" key="1">
    <citation type="submission" date="2016-02" db="EMBL/GenBank/DDBJ databases">
        <title>Genome analysis of coral dinoflagellate symbionts highlights evolutionary adaptations to a symbiotic lifestyle.</title>
        <authorList>
            <person name="Aranda M."/>
            <person name="Li Y."/>
            <person name="Liew Y.J."/>
            <person name="Baumgarten S."/>
            <person name="Simakov O."/>
            <person name="Wilson M."/>
            <person name="Piel J."/>
            <person name="Ashoor H."/>
            <person name="Bougouffa S."/>
            <person name="Bajic V.B."/>
            <person name="Ryu T."/>
            <person name="Ravasi T."/>
            <person name="Bayer T."/>
            <person name="Micklem G."/>
            <person name="Kim H."/>
            <person name="Bhak J."/>
            <person name="Lajeunesse T.C."/>
            <person name="Voolstra C.R."/>
        </authorList>
    </citation>
    <scope>NUCLEOTIDE SEQUENCE [LARGE SCALE GENOMIC DNA]</scope>
    <source>
        <strain evidence="2 3">CCMP2467</strain>
    </source>
</reference>
<dbReference type="EMBL" id="LSRX01000923">
    <property type="protein sequence ID" value="OLP86295.1"/>
    <property type="molecule type" value="Genomic_DNA"/>
</dbReference>
<evidence type="ECO:0000313" key="3">
    <source>
        <dbReference type="Proteomes" id="UP000186817"/>
    </source>
</evidence>
<evidence type="ECO:0000256" key="1">
    <source>
        <dbReference type="SAM" id="MobiDB-lite"/>
    </source>
</evidence>
<dbReference type="OMA" id="NWRREMG"/>
<gene>
    <name evidence="2" type="ORF">AK812_SmicGene32606</name>
</gene>
<dbReference type="Pfam" id="PF07004">
    <property type="entry name" value="SHIPPO-rpt"/>
    <property type="match status" value="2"/>
</dbReference>
<keyword evidence="3" id="KW-1185">Reference proteome</keyword>